<dbReference type="PANTHER" id="PTHR37296:SF1">
    <property type="entry name" value="CONSERVED VIRULENCE FACTOR B"/>
    <property type="match status" value="1"/>
</dbReference>
<dbReference type="SMART" id="SM00316">
    <property type="entry name" value="S1"/>
    <property type="match status" value="3"/>
</dbReference>
<dbReference type="Gene3D" id="2.40.50.140">
    <property type="entry name" value="Nucleic acid-binding proteins"/>
    <property type="match status" value="2"/>
</dbReference>
<dbReference type="InterPro" id="IPR048587">
    <property type="entry name" value="CvfB_S1_3rd"/>
</dbReference>
<keyword evidence="4" id="KW-1185">Reference proteome</keyword>
<dbReference type="EMBL" id="WBZC01000056">
    <property type="protein sequence ID" value="KAB3531640.1"/>
    <property type="molecule type" value="Genomic_DNA"/>
</dbReference>
<protein>
    <submittedName>
        <fullName evidence="3">S1 RNA-binding domain-containing protein</fullName>
    </submittedName>
</protein>
<proteinExistence type="inferred from homology"/>
<dbReference type="Pfam" id="PF13509">
    <property type="entry name" value="S1_2"/>
    <property type="match status" value="2"/>
</dbReference>
<dbReference type="InterPro" id="IPR039566">
    <property type="entry name" value="CvfB_S1_st"/>
</dbReference>
<dbReference type="PANTHER" id="PTHR37296">
    <property type="entry name" value="CONSERVED VIRULENCE FACTOR B"/>
    <property type="match status" value="1"/>
</dbReference>
<dbReference type="AlphaFoldDB" id="A0A6I0EZ35"/>
<dbReference type="PROSITE" id="PS50126">
    <property type="entry name" value="S1"/>
    <property type="match status" value="1"/>
</dbReference>
<accession>A0A6I0EZ35</accession>
<evidence type="ECO:0000313" key="3">
    <source>
        <dbReference type="EMBL" id="KAB3531640.1"/>
    </source>
</evidence>
<dbReference type="Proteomes" id="UP000432715">
    <property type="component" value="Unassembled WGS sequence"/>
</dbReference>
<comment type="similarity">
    <text evidence="1">Belongs to the CvfB family.</text>
</comment>
<reference evidence="3 4" key="1">
    <citation type="submission" date="2019-10" db="EMBL/GenBank/DDBJ databases">
        <title>Alkaliphilus serpentinus sp. nov. and Alkaliphilus pronyensis sp. nov., two novel anaerobic alkaliphilic species isolated from the serpentinized-hosted hydrothermal field of the Prony Bay (New Caledonia).</title>
        <authorList>
            <person name="Postec A."/>
        </authorList>
    </citation>
    <scope>NUCLEOTIDE SEQUENCE [LARGE SCALE GENOMIC DNA]</scope>
    <source>
        <strain evidence="3 4">LacV</strain>
    </source>
</reference>
<dbReference type="InterPro" id="IPR040764">
    <property type="entry name" value="CvfB_WH"/>
</dbReference>
<comment type="caution">
    <text evidence="3">The sequence shown here is derived from an EMBL/GenBank/DDBJ whole genome shotgun (WGS) entry which is preliminary data.</text>
</comment>
<dbReference type="SUPFAM" id="SSF50249">
    <property type="entry name" value="Nucleic acid-binding proteins"/>
    <property type="match status" value="1"/>
</dbReference>
<name>A0A6I0EZ35_9FIRM</name>
<evidence type="ECO:0000313" key="4">
    <source>
        <dbReference type="Proteomes" id="UP000432715"/>
    </source>
</evidence>
<dbReference type="InterPro" id="IPR012340">
    <property type="entry name" value="NA-bd_OB-fold"/>
</dbReference>
<evidence type="ECO:0000256" key="1">
    <source>
        <dbReference type="PIRNR" id="PIRNR012524"/>
    </source>
</evidence>
<dbReference type="GO" id="GO:0003676">
    <property type="term" value="F:nucleic acid binding"/>
    <property type="evidence" value="ECO:0007669"/>
    <property type="project" value="InterPro"/>
</dbReference>
<dbReference type="Gene3D" id="1.10.10.10">
    <property type="entry name" value="Winged helix-like DNA-binding domain superfamily/Winged helix DNA-binding domain"/>
    <property type="match status" value="1"/>
</dbReference>
<dbReference type="Pfam" id="PF17783">
    <property type="entry name" value="WHD_CvfB"/>
    <property type="match status" value="1"/>
</dbReference>
<dbReference type="PIRSF" id="PIRSF012524">
    <property type="entry name" value="YitL_S1"/>
    <property type="match status" value="1"/>
</dbReference>
<dbReference type="Pfam" id="PF21543">
    <property type="entry name" value="CvfB_2nd"/>
    <property type="match status" value="1"/>
</dbReference>
<dbReference type="InterPro" id="IPR014464">
    <property type="entry name" value="CvfB_fam"/>
</dbReference>
<evidence type="ECO:0000259" key="2">
    <source>
        <dbReference type="PROSITE" id="PS50126"/>
    </source>
</evidence>
<dbReference type="InterPro" id="IPR036388">
    <property type="entry name" value="WH-like_DNA-bd_sf"/>
</dbReference>
<organism evidence="3 4">
    <name type="scientific">Alkaliphilus pronyensis</name>
    <dbReference type="NCBI Taxonomy" id="1482732"/>
    <lineage>
        <taxon>Bacteria</taxon>
        <taxon>Bacillati</taxon>
        <taxon>Bacillota</taxon>
        <taxon>Clostridia</taxon>
        <taxon>Peptostreptococcales</taxon>
        <taxon>Natronincolaceae</taxon>
        <taxon>Alkaliphilus</taxon>
    </lineage>
</organism>
<sequence>MLKLGLEIGKINLLTIDKITEEGVLLKAGGGVKETIKLSNDQFPDDKKAGDTIEVFIYRDSQDKIAATTRKPYGLVGELAYLKVIDITPIGAFMDLGLEKDLFLPKSEQTTSIAKDNRYLVKIYVDKSNRLCASMRIDDDLKSGGDYKPGEMVKGTVYGVNPRLGVFVAIDNLHYGFVHISENYKGYKIGDKDVFRVVKEREDGRINLSTRKLAYQQIDEDANEIVKLIIKNKGFLPLHDKSTPEEIKEYLNVSKNAFKRAIGKLLKEKIITQDEYGVKFTEGNKYN</sequence>
<gene>
    <name evidence="3" type="ORF">F8154_12670</name>
</gene>
<dbReference type="OrthoDB" id="9801597at2"/>
<feature type="domain" description="S1 motif" evidence="2">
    <location>
        <begin position="150"/>
        <end position="211"/>
    </location>
</feature>
<dbReference type="InterPro" id="IPR003029">
    <property type="entry name" value="S1_domain"/>
</dbReference>